<keyword evidence="6 8" id="KW-1133">Transmembrane helix</keyword>
<evidence type="ECO:0000256" key="3">
    <source>
        <dbReference type="ARBA" id="ARBA00022448"/>
    </source>
</evidence>
<dbReference type="RefSeq" id="WP_275822477.1">
    <property type="nucleotide sequence ID" value="NZ_JARHUD010000005.1"/>
</dbReference>
<feature type="transmembrane region" description="Helical" evidence="8">
    <location>
        <begin position="79"/>
        <end position="99"/>
    </location>
</feature>
<evidence type="ECO:0000259" key="9">
    <source>
        <dbReference type="PROSITE" id="PS50928"/>
    </source>
</evidence>
<keyword evidence="5 8" id="KW-0812">Transmembrane</keyword>
<dbReference type="CDD" id="cd06261">
    <property type="entry name" value="TM_PBP2"/>
    <property type="match status" value="1"/>
</dbReference>
<feature type="transmembrane region" description="Helical" evidence="8">
    <location>
        <begin position="214"/>
        <end position="236"/>
    </location>
</feature>
<dbReference type="Proteomes" id="UP001215503">
    <property type="component" value="Unassembled WGS sequence"/>
</dbReference>
<dbReference type="SUPFAM" id="SSF161098">
    <property type="entry name" value="MetI-like"/>
    <property type="match status" value="1"/>
</dbReference>
<evidence type="ECO:0000313" key="11">
    <source>
        <dbReference type="Proteomes" id="UP001215503"/>
    </source>
</evidence>
<comment type="caution">
    <text evidence="10">The sequence shown here is derived from an EMBL/GenBank/DDBJ whole genome shotgun (WGS) entry which is preliminary data.</text>
</comment>
<comment type="similarity">
    <text evidence="2">Belongs to the binding-protein-dependent transport system permease family. CysTW subfamily.</text>
</comment>
<sequence>MARALAQDEGVDARPWVLLAPALLALFLLMVVPMAIIFVFTFYEYIDVAVDRPAFQFENWRWFFEDSFYHYAIWQTLRISAITTLVCALLGFVPAYFIANTTYRHKWLLMLLLILPFWVSFIIRQLSWVHVLGSQGIVNAALLWLGVIDEPLRLLYNEATVVMGLVHFLLPFMILNIYVSLEGIDRNLVSAARTLGCTEWQAFREVTLPLSLPGLAAGSLLCFVLAGGSYVTPLILGGPDNFLFGNLIYDTIMMELNWPMGATLSVVLLVLLGSLVVIYGRFMGLSRLYKSLN</sequence>
<evidence type="ECO:0000256" key="8">
    <source>
        <dbReference type="RuleBase" id="RU363032"/>
    </source>
</evidence>
<evidence type="ECO:0000256" key="6">
    <source>
        <dbReference type="ARBA" id="ARBA00022989"/>
    </source>
</evidence>
<organism evidence="10 11">
    <name type="scientific">Aquibaculum arenosum</name>
    <dbReference type="NCBI Taxonomy" id="3032591"/>
    <lineage>
        <taxon>Bacteria</taxon>
        <taxon>Pseudomonadati</taxon>
        <taxon>Pseudomonadota</taxon>
        <taxon>Alphaproteobacteria</taxon>
        <taxon>Rhodospirillales</taxon>
        <taxon>Rhodovibrionaceae</taxon>
        <taxon>Aquibaculum</taxon>
    </lineage>
</organism>
<proteinExistence type="inferred from homology"/>
<evidence type="ECO:0000256" key="7">
    <source>
        <dbReference type="ARBA" id="ARBA00023136"/>
    </source>
</evidence>
<dbReference type="PROSITE" id="PS50928">
    <property type="entry name" value="ABC_TM1"/>
    <property type="match status" value="1"/>
</dbReference>
<reference evidence="10 11" key="1">
    <citation type="submission" date="2023-03" db="EMBL/GenBank/DDBJ databases">
        <title>Fodinicurvata sp. CAU 1616 isolated from sea sendiment.</title>
        <authorList>
            <person name="Kim W."/>
        </authorList>
    </citation>
    <scope>NUCLEOTIDE SEQUENCE [LARGE SCALE GENOMIC DNA]</scope>
    <source>
        <strain evidence="10 11">CAU 1616</strain>
    </source>
</reference>
<accession>A0ABT5YPY1</accession>
<evidence type="ECO:0000256" key="5">
    <source>
        <dbReference type="ARBA" id="ARBA00022692"/>
    </source>
</evidence>
<feature type="transmembrane region" description="Helical" evidence="8">
    <location>
        <begin position="16"/>
        <end position="43"/>
    </location>
</feature>
<dbReference type="PANTHER" id="PTHR42929:SF1">
    <property type="entry name" value="INNER MEMBRANE ABC TRANSPORTER PERMEASE PROTEIN YDCU-RELATED"/>
    <property type="match status" value="1"/>
</dbReference>
<feature type="transmembrane region" description="Helical" evidence="8">
    <location>
        <begin position="256"/>
        <end position="280"/>
    </location>
</feature>
<evidence type="ECO:0000313" key="10">
    <source>
        <dbReference type="EMBL" id="MDF2096249.1"/>
    </source>
</evidence>
<dbReference type="InterPro" id="IPR035906">
    <property type="entry name" value="MetI-like_sf"/>
</dbReference>
<dbReference type="PANTHER" id="PTHR42929">
    <property type="entry name" value="INNER MEMBRANE ABC TRANSPORTER PERMEASE PROTEIN YDCU-RELATED-RELATED"/>
    <property type="match status" value="1"/>
</dbReference>
<evidence type="ECO:0000256" key="4">
    <source>
        <dbReference type="ARBA" id="ARBA00022475"/>
    </source>
</evidence>
<evidence type="ECO:0000256" key="2">
    <source>
        <dbReference type="ARBA" id="ARBA00007069"/>
    </source>
</evidence>
<feature type="transmembrane region" description="Helical" evidence="8">
    <location>
        <begin position="105"/>
        <end position="123"/>
    </location>
</feature>
<keyword evidence="4" id="KW-1003">Cell membrane</keyword>
<dbReference type="EMBL" id="JARHUD010000005">
    <property type="protein sequence ID" value="MDF2096249.1"/>
    <property type="molecule type" value="Genomic_DNA"/>
</dbReference>
<dbReference type="Gene3D" id="1.10.3720.10">
    <property type="entry name" value="MetI-like"/>
    <property type="match status" value="1"/>
</dbReference>
<gene>
    <name evidence="10" type="ORF">P2G67_09705</name>
</gene>
<keyword evidence="3 8" id="KW-0813">Transport</keyword>
<feature type="transmembrane region" description="Helical" evidence="8">
    <location>
        <begin position="159"/>
        <end position="179"/>
    </location>
</feature>
<feature type="domain" description="ABC transmembrane type-1" evidence="9">
    <location>
        <begin position="73"/>
        <end position="279"/>
    </location>
</feature>
<keyword evidence="11" id="KW-1185">Reference proteome</keyword>
<keyword evidence="7 8" id="KW-0472">Membrane</keyword>
<dbReference type="InterPro" id="IPR000515">
    <property type="entry name" value="MetI-like"/>
</dbReference>
<dbReference type="Pfam" id="PF00528">
    <property type="entry name" value="BPD_transp_1"/>
    <property type="match status" value="1"/>
</dbReference>
<protein>
    <submittedName>
        <fullName evidence="10">ABC transporter permease</fullName>
    </submittedName>
</protein>
<name>A0ABT5YPY1_9PROT</name>
<evidence type="ECO:0000256" key="1">
    <source>
        <dbReference type="ARBA" id="ARBA00004651"/>
    </source>
</evidence>
<comment type="subcellular location">
    <subcellularLocation>
        <location evidence="1 8">Cell membrane</location>
        <topology evidence="1 8">Multi-pass membrane protein</topology>
    </subcellularLocation>
</comment>